<dbReference type="Proteomes" id="UP000249417">
    <property type="component" value="Unassembled WGS sequence"/>
</dbReference>
<organism evidence="1 2">
    <name type="scientific">Micavibrio aeruginosavorus</name>
    <dbReference type="NCBI Taxonomy" id="349221"/>
    <lineage>
        <taxon>Bacteria</taxon>
        <taxon>Pseudomonadati</taxon>
        <taxon>Bdellovibrionota</taxon>
        <taxon>Bdellovibrionia</taxon>
        <taxon>Bdellovibrionales</taxon>
        <taxon>Pseudobdellovibrionaceae</taxon>
        <taxon>Micavibrio</taxon>
    </lineage>
</organism>
<dbReference type="EMBL" id="QFQB01000144">
    <property type="protein sequence ID" value="PZQ43597.1"/>
    <property type="molecule type" value="Genomic_DNA"/>
</dbReference>
<comment type="caution">
    <text evidence="1">The sequence shown here is derived from an EMBL/GenBank/DDBJ whole genome shotgun (WGS) entry which is preliminary data.</text>
</comment>
<name>A0A2W5PGC6_9BACT</name>
<proteinExistence type="predicted"/>
<accession>A0A2W5PGC6</accession>
<dbReference type="AlphaFoldDB" id="A0A2W5PGC6"/>
<reference evidence="1 2" key="1">
    <citation type="submission" date="2017-08" db="EMBL/GenBank/DDBJ databases">
        <title>Infants hospitalized years apart are colonized by the same room-sourced microbial strains.</title>
        <authorList>
            <person name="Brooks B."/>
            <person name="Olm M.R."/>
            <person name="Firek B.A."/>
            <person name="Baker R."/>
            <person name="Thomas B.C."/>
            <person name="Morowitz M.J."/>
            <person name="Banfield J.F."/>
        </authorList>
    </citation>
    <scope>NUCLEOTIDE SEQUENCE [LARGE SCALE GENOMIC DNA]</scope>
    <source>
        <strain evidence="1">S2_005_002_R2_29</strain>
    </source>
</reference>
<sequence length="263" mass="29196">MNQSLPPEIEKIIDLISRLELTFSNQASAAPSLFSEATVEKNNKYNDHTITLEVKSGHSHVKSLRTVGDFLKQQARSRNITGIYESSQTRRQTGTNMESQGIHIIDAPVYGNFDVFKFYVRESDLPAIEKAVEKKIGTEKKDQLEKQQAEENKKISTTFQSAVTPKDISKLMDFKAKLEDRGPRDLIAEAEAAVKIASAATEIRSIGDSSDTLISFLKNAYTQAKSDKNPVGLDESAMLKNAAKLFVDARKLSPTLEEMGVQI</sequence>
<protein>
    <submittedName>
        <fullName evidence="1">Uncharacterized protein</fullName>
    </submittedName>
</protein>
<evidence type="ECO:0000313" key="1">
    <source>
        <dbReference type="EMBL" id="PZQ43597.1"/>
    </source>
</evidence>
<gene>
    <name evidence="1" type="ORF">DI551_11845</name>
</gene>
<evidence type="ECO:0000313" key="2">
    <source>
        <dbReference type="Proteomes" id="UP000249417"/>
    </source>
</evidence>